<dbReference type="RefSeq" id="WP_093882224.1">
    <property type="nucleotide sequence ID" value="NZ_FOBS01000003.1"/>
</dbReference>
<organism evidence="2 3">
    <name type="scientific">Syntrophus gentianae</name>
    <dbReference type="NCBI Taxonomy" id="43775"/>
    <lineage>
        <taxon>Bacteria</taxon>
        <taxon>Pseudomonadati</taxon>
        <taxon>Thermodesulfobacteriota</taxon>
        <taxon>Syntrophia</taxon>
        <taxon>Syntrophales</taxon>
        <taxon>Syntrophaceae</taxon>
        <taxon>Syntrophus</taxon>
    </lineage>
</organism>
<reference evidence="2 3" key="1">
    <citation type="submission" date="2016-10" db="EMBL/GenBank/DDBJ databases">
        <authorList>
            <person name="de Groot N.N."/>
        </authorList>
    </citation>
    <scope>NUCLEOTIDE SEQUENCE [LARGE SCALE GENOMIC DNA]</scope>
    <source>
        <strain evidence="2 3">DSM 8423</strain>
    </source>
</reference>
<dbReference type="AlphaFoldDB" id="A0A1H7V8C9"/>
<name>A0A1H7V8C9_9BACT</name>
<keyword evidence="3" id="KW-1185">Reference proteome</keyword>
<proteinExistence type="predicted"/>
<feature type="chain" id="PRO_5011622706" description="PEP-CTERM protein-sorting domain-containing protein" evidence="1">
    <location>
        <begin position="25"/>
        <end position="239"/>
    </location>
</feature>
<evidence type="ECO:0000313" key="2">
    <source>
        <dbReference type="EMBL" id="SEM05284.1"/>
    </source>
</evidence>
<evidence type="ECO:0008006" key="4">
    <source>
        <dbReference type="Google" id="ProtNLM"/>
    </source>
</evidence>
<dbReference type="Proteomes" id="UP000198744">
    <property type="component" value="Unassembled WGS sequence"/>
</dbReference>
<dbReference type="EMBL" id="FOBS01000003">
    <property type="protein sequence ID" value="SEM05284.1"/>
    <property type="molecule type" value="Genomic_DNA"/>
</dbReference>
<protein>
    <recommendedName>
        <fullName evidence="4">PEP-CTERM protein-sorting domain-containing protein</fullName>
    </recommendedName>
</protein>
<evidence type="ECO:0000256" key="1">
    <source>
        <dbReference type="SAM" id="SignalP"/>
    </source>
</evidence>
<accession>A0A1H7V8C9</accession>
<sequence>MKKLFLTIIFSVSILVFSSLTANALLMNYTDLLDVSQGTIVTGSSGALTGGWSSDSRNMFGGTYGSGPADLTNNTIFKDQQSAGYVHWVEWKTSALITLQSFNLVAAHDSGWDGYENRNINFRGFSTFRLFSGDGIGTWTQIFSYTTDPDSDLDYGGGVNYPAQNMLELSANITPTVAQFFRAEFVQYGNGSRNYGDSQGPRICELDGYGPAPVPLPATMLLLGPGLLCLAALKKKFIR</sequence>
<gene>
    <name evidence="2" type="ORF">SAMN04489760_10384</name>
</gene>
<keyword evidence="1" id="KW-0732">Signal</keyword>
<feature type="signal peptide" evidence="1">
    <location>
        <begin position="1"/>
        <end position="24"/>
    </location>
</feature>
<evidence type="ECO:0000313" key="3">
    <source>
        <dbReference type="Proteomes" id="UP000198744"/>
    </source>
</evidence>